<name>A0A8T3YL21_9ARCH</name>
<sequence>MDLAVRHPDINFIANDLHRIDAQDFDHYLRRIEVRYRPKNLTFATGMHAAEAVSKEAPNSLDHVYAHFLLKNMPRAEREELYTELQRAMRPRAQLKIVENKHYEKPRLRELAAHGFGVTSRPATTKEAMKLGTESAEAQAKQWAYIKATENKKLIMDKLFTPWWERVRKKLAENGETPETIELIHKEAEHNFLSHDPPFVVITATKARERKTQ</sequence>
<dbReference type="Proteomes" id="UP000732298">
    <property type="component" value="Unassembled WGS sequence"/>
</dbReference>
<evidence type="ECO:0000313" key="2">
    <source>
        <dbReference type="Proteomes" id="UP000732298"/>
    </source>
</evidence>
<dbReference type="InterPro" id="IPR029063">
    <property type="entry name" value="SAM-dependent_MTases_sf"/>
</dbReference>
<protein>
    <submittedName>
        <fullName evidence="1">Uncharacterized protein</fullName>
    </submittedName>
</protein>
<dbReference type="Gene3D" id="3.40.50.150">
    <property type="entry name" value="Vaccinia Virus protein VP39"/>
    <property type="match status" value="1"/>
</dbReference>
<gene>
    <name evidence="1" type="ORF">HY544_02695</name>
</gene>
<dbReference type="AlphaFoldDB" id="A0A8T3YL21"/>
<proteinExistence type="predicted"/>
<reference evidence="1" key="1">
    <citation type="submission" date="2020-07" db="EMBL/GenBank/DDBJ databases">
        <title>Huge and variable diversity of episymbiotic CPR bacteria and DPANN archaea in groundwater ecosystems.</title>
        <authorList>
            <person name="He C.Y."/>
            <person name="Keren R."/>
            <person name="Whittaker M."/>
            <person name="Farag I.F."/>
            <person name="Doudna J."/>
            <person name="Cate J.H.D."/>
            <person name="Banfield J.F."/>
        </authorList>
    </citation>
    <scope>NUCLEOTIDE SEQUENCE</scope>
    <source>
        <strain evidence="1">NC_groundwater_1296_Ag_S-0.2um_52_80</strain>
    </source>
</reference>
<accession>A0A8T3YL21</accession>
<organism evidence="1 2">
    <name type="scientific">Candidatus Iainarchaeum sp</name>
    <dbReference type="NCBI Taxonomy" id="3101447"/>
    <lineage>
        <taxon>Archaea</taxon>
        <taxon>Candidatus Iainarchaeota</taxon>
        <taxon>Candidatus Iainarchaeia</taxon>
        <taxon>Candidatus Iainarchaeales</taxon>
        <taxon>Candidatus Iainarchaeaceae</taxon>
        <taxon>Candidatus Iainarchaeum</taxon>
    </lineage>
</organism>
<comment type="caution">
    <text evidence="1">The sequence shown here is derived from an EMBL/GenBank/DDBJ whole genome shotgun (WGS) entry which is preliminary data.</text>
</comment>
<evidence type="ECO:0000313" key="1">
    <source>
        <dbReference type="EMBL" id="MBI4210390.1"/>
    </source>
</evidence>
<dbReference type="EMBL" id="JACQPB010000033">
    <property type="protein sequence ID" value="MBI4210390.1"/>
    <property type="molecule type" value="Genomic_DNA"/>
</dbReference>